<reference evidence="2 3" key="1">
    <citation type="submission" date="2019-12" db="EMBL/GenBank/DDBJ databases">
        <title>Draft genome sequencing of Halomonas icarensis D1-1.</title>
        <authorList>
            <person name="Pandiyan K."/>
            <person name="Kushwaha P."/>
            <person name="Gowdham M."/>
            <person name="Chakdar H."/>
            <person name="Singh A."/>
            <person name="Kumar M."/>
            <person name="Saxena A.K."/>
        </authorList>
    </citation>
    <scope>NUCLEOTIDE SEQUENCE [LARGE SCALE GENOMIC DNA]</scope>
    <source>
        <strain evidence="2 3">D1-1</strain>
    </source>
</reference>
<gene>
    <name evidence="2" type="ORF">GRB80_14895</name>
</gene>
<keyword evidence="1" id="KW-0472">Membrane</keyword>
<proteinExistence type="predicted"/>
<feature type="transmembrane region" description="Helical" evidence="1">
    <location>
        <begin position="143"/>
        <end position="171"/>
    </location>
</feature>
<sequence length="174" mass="19454">MSIGIIYKSIVPFVLLQLTGLLLYSVSVNHALAAGAERLAVCRESLGQRRLETRIDQGIHVDKLSFAWGLALCVFFILGVPWVIWNTAEKYDAHGWIILPILGCMYLVRVIDATGRSERWHNFLRIIEDPFCPKGEAFKPRMLLLLLTLATLVVLIGMLVFHGVVSLLAWLGGI</sequence>
<feature type="transmembrane region" description="Helical" evidence="1">
    <location>
        <begin position="64"/>
        <end position="85"/>
    </location>
</feature>
<feature type="transmembrane region" description="Helical" evidence="1">
    <location>
        <begin position="91"/>
        <end position="111"/>
    </location>
</feature>
<dbReference type="Proteomes" id="UP000448235">
    <property type="component" value="Unassembled WGS sequence"/>
</dbReference>
<dbReference type="EMBL" id="WUTS01000001">
    <property type="protein sequence ID" value="NAW14120.1"/>
    <property type="molecule type" value="Genomic_DNA"/>
</dbReference>
<dbReference type="RefSeq" id="WP_161424062.1">
    <property type="nucleotide sequence ID" value="NZ_JARWMY010000009.1"/>
</dbReference>
<evidence type="ECO:0000313" key="3">
    <source>
        <dbReference type="Proteomes" id="UP000448235"/>
    </source>
</evidence>
<comment type="caution">
    <text evidence="2">The sequence shown here is derived from an EMBL/GenBank/DDBJ whole genome shotgun (WGS) entry which is preliminary data.</text>
</comment>
<organism evidence="2 3">
    <name type="scientific">Halomonas icarae</name>
    <dbReference type="NCBI Taxonomy" id="2691040"/>
    <lineage>
        <taxon>Bacteria</taxon>
        <taxon>Pseudomonadati</taxon>
        <taxon>Pseudomonadota</taxon>
        <taxon>Gammaproteobacteria</taxon>
        <taxon>Oceanospirillales</taxon>
        <taxon>Halomonadaceae</taxon>
        <taxon>Halomonas</taxon>
    </lineage>
</organism>
<keyword evidence="1" id="KW-1133">Transmembrane helix</keyword>
<accession>A0A7X4W1S1</accession>
<name>A0A7X4W1S1_9GAMM</name>
<protein>
    <submittedName>
        <fullName evidence="2">Uncharacterized protein</fullName>
    </submittedName>
</protein>
<keyword evidence="3" id="KW-1185">Reference proteome</keyword>
<keyword evidence="1" id="KW-0812">Transmembrane</keyword>
<feature type="transmembrane region" description="Helical" evidence="1">
    <location>
        <begin position="6"/>
        <end position="24"/>
    </location>
</feature>
<evidence type="ECO:0000313" key="2">
    <source>
        <dbReference type="EMBL" id="NAW14120.1"/>
    </source>
</evidence>
<evidence type="ECO:0000256" key="1">
    <source>
        <dbReference type="SAM" id="Phobius"/>
    </source>
</evidence>
<dbReference type="AlphaFoldDB" id="A0A7X4W1S1"/>